<dbReference type="Proteomes" id="UP001595925">
    <property type="component" value="Unassembled WGS sequence"/>
</dbReference>
<organism evidence="1 2">
    <name type="scientific">Saliphagus infecundisoli</name>
    <dbReference type="NCBI Taxonomy" id="1849069"/>
    <lineage>
        <taxon>Archaea</taxon>
        <taxon>Methanobacteriati</taxon>
        <taxon>Methanobacteriota</taxon>
        <taxon>Stenosarchaea group</taxon>
        <taxon>Halobacteria</taxon>
        <taxon>Halobacteriales</taxon>
        <taxon>Natrialbaceae</taxon>
        <taxon>Saliphagus</taxon>
    </lineage>
</organism>
<reference evidence="1 2" key="1">
    <citation type="journal article" date="2019" name="Int. J. Syst. Evol. Microbiol.">
        <title>The Global Catalogue of Microorganisms (GCM) 10K type strain sequencing project: providing services to taxonomists for standard genome sequencing and annotation.</title>
        <authorList>
            <consortium name="The Broad Institute Genomics Platform"/>
            <consortium name="The Broad Institute Genome Sequencing Center for Infectious Disease"/>
            <person name="Wu L."/>
            <person name="Ma J."/>
        </authorList>
    </citation>
    <scope>NUCLEOTIDE SEQUENCE [LARGE SCALE GENOMIC DNA]</scope>
    <source>
        <strain evidence="1 2">CGMCC 1.15824</strain>
    </source>
</reference>
<dbReference type="InterPro" id="IPR017850">
    <property type="entry name" value="Alkaline_phosphatase_core_sf"/>
</dbReference>
<comment type="caution">
    <text evidence="1">The sequence shown here is derived from an EMBL/GenBank/DDBJ whole genome shotgun (WGS) entry which is preliminary data.</text>
</comment>
<protein>
    <recommendedName>
        <fullName evidence="3">Sulfatase</fullName>
    </recommendedName>
</protein>
<gene>
    <name evidence="1" type="ORF">ACFPFO_22295</name>
</gene>
<sequence>MVKHADRVKKGIRNPHRAAEFVTNRLGIWASSRGYLGTHVLEREWDVLVLLDTCRVDALRQVAPEYDFLDNIGRLRSVGATSSEWIGATFDQAWADELQNTAYLACNGYADFILECGGDPERFIGPAPPAYFEQGDWNFARAADLGRLEHIWRYEHGDDESQLGHDEGHAPPRFVTDRAIAVGREFDFERLILHYSQPHSPYVANAIEENRELYDYEREPFDYLESGGDRKRVLEAYLDDLRYVLDEIALLLDNIDGEVVISADHGESFGEYGVYGHPAGSLHPQIRNVPWAKTSAIDTGDYTPKFDPEHTSERDVDETLRALGYAE</sequence>
<dbReference type="Gene3D" id="3.40.720.10">
    <property type="entry name" value="Alkaline Phosphatase, subunit A"/>
    <property type="match status" value="1"/>
</dbReference>
<accession>A0ABD5QLE4</accession>
<dbReference type="EMBL" id="JBHSJG010000072">
    <property type="protein sequence ID" value="MFC4990431.1"/>
    <property type="molecule type" value="Genomic_DNA"/>
</dbReference>
<keyword evidence="2" id="KW-1185">Reference proteome</keyword>
<dbReference type="SUPFAM" id="SSF53649">
    <property type="entry name" value="Alkaline phosphatase-like"/>
    <property type="match status" value="1"/>
</dbReference>
<dbReference type="AlphaFoldDB" id="A0ABD5QLE4"/>
<dbReference type="RefSeq" id="WP_224828730.1">
    <property type="nucleotide sequence ID" value="NZ_JAIVEF010000009.1"/>
</dbReference>
<proteinExistence type="predicted"/>
<evidence type="ECO:0008006" key="3">
    <source>
        <dbReference type="Google" id="ProtNLM"/>
    </source>
</evidence>
<evidence type="ECO:0000313" key="2">
    <source>
        <dbReference type="Proteomes" id="UP001595925"/>
    </source>
</evidence>
<name>A0ABD5QLE4_9EURY</name>
<evidence type="ECO:0000313" key="1">
    <source>
        <dbReference type="EMBL" id="MFC4990431.1"/>
    </source>
</evidence>